<comment type="similarity">
    <text evidence="1 4">Belongs to the universal ribosomal protein uL23 family.</text>
</comment>
<name>A0A1F7U2N1_9BACT</name>
<dbReference type="AlphaFoldDB" id="A0A1F7U2N1"/>
<evidence type="ECO:0000256" key="2">
    <source>
        <dbReference type="ARBA" id="ARBA00022980"/>
    </source>
</evidence>
<keyword evidence="2 4" id="KW-0689">Ribosomal protein</keyword>
<dbReference type="InterPro" id="IPR012677">
    <property type="entry name" value="Nucleotide-bd_a/b_plait_sf"/>
</dbReference>
<dbReference type="InterPro" id="IPR012678">
    <property type="entry name" value="Ribosomal_uL23/eL15/eS24_sf"/>
</dbReference>
<keyword evidence="4" id="KW-0694">RNA-binding</keyword>
<evidence type="ECO:0000313" key="6">
    <source>
        <dbReference type="Proteomes" id="UP000177088"/>
    </source>
</evidence>
<dbReference type="GO" id="GO:0005840">
    <property type="term" value="C:ribosome"/>
    <property type="evidence" value="ECO:0007669"/>
    <property type="project" value="UniProtKB-KW"/>
</dbReference>
<dbReference type="Gene3D" id="3.30.70.330">
    <property type="match status" value="1"/>
</dbReference>
<dbReference type="PANTHER" id="PTHR11620">
    <property type="entry name" value="60S RIBOSOMAL PROTEIN L23A"/>
    <property type="match status" value="1"/>
</dbReference>
<dbReference type="EMBL" id="MGEA01000094">
    <property type="protein sequence ID" value="OGL72501.1"/>
    <property type="molecule type" value="Genomic_DNA"/>
</dbReference>
<sequence length="100" mass="10833">MAKEHAGDAYRILVRPVYSEKAAQLEALGKYTFIVARNANKNTVAQAVRDLYGVKPASVRISVKEGKKVRFGRSTGVEKTEKKAVVTLKPGESITVAEAA</sequence>
<gene>
    <name evidence="4" type="primary">rplW</name>
    <name evidence="5" type="ORF">A3C96_01100</name>
</gene>
<reference evidence="5 6" key="1">
    <citation type="journal article" date="2016" name="Nat. Commun.">
        <title>Thousands of microbial genomes shed light on interconnected biogeochemical processes in an aquifer system.</title>
        <authorList>
            <person name="Anantharaman K."/>
            <person name="Brown C.T."/>
            <person name="Hug L.A."/>
            <person name="Sharon I."/>
            <person name="Castelle C.J."/>
            <person name="Probst A.J."/>
            <person name="Thomas B.C."/>
            <person name="Singh A."/>
            <person name="Wilkins M.J."/>
            <person name="Karaoz U."/>
            <person name="Brodie E.L."/>
            <person name="Williams K.H."/>
            <person name="Hubbard S.S."/>
            <person name="Banfield J.F."/>
        </authorList>
    </citation>
    <scope>NUCLEOTIDE SEQUENCE [LARGE SCALE GENOMIC DNA]</scope>
</reference>
<evidence type="ECO:0000256" key="4">
    <source>
        <dbReference type="HAMAP-Rule" id="MF_01369"/>
    </source>
</evidence>
<dbReference type="HAMAP" id="MF_01369_B">
    <property type="entry name" value="Ribosomal_uL23_B"/>
    <property type="match status" value="1"/>
</dbReference>
<dbReference type="GO" id="GO:0006412">
    <property type="term" value="P:translation"/>
    <property type="evidence" value="ECO:0007669"/>
    <property type="project" value="UniProtKB-UniRule"/>
</dbReference>
<evidence type="ECO:0000256" key="1">
    <source>
        <dbReference type="ARBA" id="ARBA00006700"/>
    </source>
</evidence>
<dbReference type="NCBIfam" id="NF004363">
    <property type="entry name" value="PRK05738.2-4"/>
    <property type="match status" value="1"/>
</dbReference>
<organism evidence="5 6">
    <name type="scientific">Candidatus Uhrbacteria bacterium RIFCSPHIGHO2_02_FULL_60_10</name>
    <dbReference type="NCBI Taxonomy" id="1802392"/>
    <lineage>
        <taxon>Bacteria</taxon>
        <taxon>Candidatus Uhriibacteriota</taxon>
    </lineage>
</organism>
<keyword evidence="4" id="KW-0699">rRNA-binding</keyword>
<dbReference type="GO" id="GO:0019843">
    <property type="term" value="F:rRNA binding"/>
    <property type="evidence" value="ECO:0007669"/>
    <property type="project" value="UniProtKB-UniRule"/>
</dbReference>
<keyword evidence="3 4" id="KW-0687">Ribonucleoprotein</keyword>
<dbReference type="GO" id="GO:0003735">
    <property type="term" value="F:structural constituent of ribosome"/>
    <property type="evidence" value="ECO:0007669"/>
    <property type="project" value="InterPro"/>
</dbReference>
<dbReference type="GO" id="GO:1990904">
    <property type="term" value="C:ribonucleoprotein complex"/>
    <property type="evidence" value="ECO:0007669"/>
    <property type="project" value="UniProtKB-KW"/>
</dbReference>
<dbReference type="Proteomes" id="UP000177088">
    <property type="component" value="Unassembled WGS sequence"/>
</dbReference>
<comment type="function">
    <text evidence="4">One of the early assembly proteins it binds 23S rRNA. One of the proteins that surrounds the polypeptide exit tunnel on the outside of the ribosome. Forms the main docking site for trigger factor binding to the ribosome.</text>
</comment>
<dbReference type="SUPFAM" id="SSF54189">
    <property type="entry name" value="Ribosomal proteins S24e, L23 and L15e"/>
    <property type="match status" value="1"/>
</dbReference>
<comment type="caution">
    <text evidence="5">The sequence shown here is derived from an EMBL/GenBank/DDBJ whole genome shotgun (WGS) entry which is preliminary data.</text>
</comment>
<dbReference type="Pfam" id="PF00276">
    <property type="entry name" value="Ribosomal_L23"/>
    <property type="match status" value="1"/>
</dbReference>
<dbReference type="InterPro" id="IPR013025">
    <property type="entry name" value="Ribosomal_uL23-like"/>
</dbReference>
<evidence type="ECO:0000313" key="5">
    <source>
        <dbReference type="EMBL" id="OGL72501.1"/>
    </source>
</evidence>
<accession>A0A1F7U2N1</accession>
<proteinExistence type="inferred from homology"/>
<comment type="subunit">
    <text evidence="4">Part of the 50S ribosomal subunit. Contacts protein L29, and trigger factor when it is bound to the ribosome.</text>
</comment>
<evidence type="ECO:0000256" key="3">
    <source>
        <dbReference type="ARBA" id="ARBA00023274"/>
    </source>
</evidence>
<protein>
    <recommendedName>
        <fullName evidence="4">Large ribosomal subunit protein uL23</fullName>
    </recommendedName>
</protein>